<keyword evidence="1" id="KW-0472">Membrane</keyword>
<evidence type="ECO:0000313" key="3">
    <source>
        <dbReference type="EMBL" id="AIA99607.1"/>
    </source>
</evidence>
<protein>
    <recommendedName>
        <fullName evidence="4">Lipoprotein</fullName>
    </recommendedName>
</protein>
<feature type="chain" id="PRO_5001585635" description="Lipoprotein" evidence="2">
    <location>
        <begin position="23"/>
        <end position="612"/>
    </location>
</feature>
<proteinExistence type="predicted"/>
<dbReference type="AlphaFoldDB" id="A0A060D1F9"/>
<feature type="transmembrane region" description="Helical" evidence="1">
    <location>
        <begin position="12"/>
        <end position="31"/>
    </location>
</feature>
<organism evidence="3">
    <name type="scientific">uncultured bacterium contig00110(2014)</name>
    <dbReference type="NCBI Taxonomy" id="1465632"/>
    <lineage>
        <taxon>Bacteria</taxon>
        <taxon>environmental samples</taxon>
    </lineage>
</organism>
<dbReference type="EMBL" id="KJ095709">
    <property type="protein sequence ID" value="AIA99607.1"/>
    <property type="molecule type" value="Genomic_DNA"/>
</dbReference>
<evidence type="ECO:0000256" key="2">
    <source>
        <dbReference type="SAM" id="SignalP"/>
    </source>
</evidence>
<keyword evidence="1" id="KW-0812">Transmembrane</keyword>
<feature type="signal peptide" evidence="2">
    <location>
        <begin position="1"/>
        <end position="22"/>
    </location>
</feature>
<reference evidence="3" key="1">
    <citation type="journal article" date="2014" name="Microb. Ecol.">
        <title>Phylogenetic and Functional Analysis of Gut Microbiota of a Fungus-Growing Higher Termite: Bacteroidetes from Higher Termites Are a Rich Source of beta-Glucosidase Genes.</title>
        <authorList>
            <person name="Zhang M."/>
            <person name="Liu N."/>
            <person name="Qian C."/>
            <person name="Wang Q."/>
            <person name="Wang Q."/>
            <person name="Long Y."/>
            <person name="Huang Y."/>
            <person name="Zhou Z."/>
            <person name="Yan X."/>
        </authorList>
    </citation>
    <scope>NUCLEOTIDE SEQUENCE</scope>
</reference>
<evidence type="ECO:0008006" key="4">
    <source>
        <dbReference type="Google" id="ProtNLM"/>
    </source>
</evidence>
<name>A0A060D1F9_9BACT</name>
<accession>A0A060D1F9</accession>
<keyword evidence="1" id="KW-1133">Transmembrane helix</keyword>
<dbReference type="PROSITE" id="PS51257">
    <property type="entry name" value="PROKAR_LIPOPROTEIN"/>
    <property type="match status" value="1"/>
</dbReference>
<keyword evidence="2" id="KW-0732">Signal</keyword>
<sequence length="612" mass="67843">MRTKNNFRNNCISIAHYTFAMAITLICFLTACSPNEDDSHKLGGTVVEMPQNWKVEAVDNNNEVVITFDPLDMINGDDILGVQFACPEAGINFTVKDATITTLSKKVYRSGEYKLYIAAVTRAGAGIPREVPFTVSKNLLLETLSPDVLPQEVTINIDDNGHVEKFYKGELYIEESSEITLTGAIASEDAIVNLDFFKRESATTVKFLGKSGVYSLYWNPVRKNIIIEPTTAIEKPNYFVFTGPGIGYPTTVSSEEIKAAYGAGDGRYTTAWDPGRNILTRVVMRNTGTDTYEATICINQGATFKPFSNANWGDDLYAAQNCTFTGSPIFNSEGDWSPNSNLDKDGYYRITLNSATKAVIIRKVSATGEVIEEDIDEGGNSGIDPNTPIKSENFDLATHSIFGKVKDESYRIMFFSLEKGAEYTLAGNLADSKIVYNVDFFERVGVDKVRFLGETGDYRLYYNPIRRNVLIGTDAPRYPNYLIACGIGLGSPTKISSDVIGTYYKDKDWYTTEWDTKNVMQYILFRKISDNKYQATVFAAPEGTSFKPFENTTNWWDGGKAFSSFSFTGESIFKAGDDGNWEPTPTLVAGQAYRITVDLGGNSVNISKFTLP</sequence>
<dbReference type="Gene3D" id="2.60.40.3620">
    <property type="match status" value="1"/>
</dbReference>
<evidence type="ECO:0000256" key="1">
    <source>
        <dbReference type="SAM" id="Phobius"/>
    </source>
</evidence>